<proteinExistence type="predicted"/>
<keyword evidence="2" id="KW-1185">Reference proteome</keyword>
<evidence type="ECO:0000313" key="1">
    <source>
        <dbReference type="EMBL" id="CEG38044.1"/>
    </source>
</evidence>
<accession>A0A0P1ABB9</accession>
<dbReference type="Proteomes" id="UP000054928">
    <property type="component" value="Unassembled WGS sequence"/>
</dbReference>
<dbReference type="RefSeq" id="XP_036263061.1">
    <property type="nucleotide sequence ID" value="XM_036407352.1"/>
</dbReference>
<protein>
    <submittedName>
        <fullName evidence="1">Uncharacterized protein</fullName>
    </submittedName>
</protein>
<organism evidence="1 2">
    <name type="scientific">Plasmopara halstedii</name>
    <name type="common">Downy mildew of sunflower</name>
    <dbReference type="NCBI Taxonomy" id="4781"/>
    <lineage>
        <taxon>Eukaryota</taxon>
        <taxon>Sar</taxon>
        <taxon>Stramenopiles</taxon>
        <taxon>Oomycota</taxon>
        <taxon>Peronosporomycetes</taxon>
        <taxon>Peronosporales</taxon>
        <taxon>Peronosporaceae</taxon>
        <taxon>Plasmopara</taxon>
    </lineage>
</organism>
<dbReference type="GeneID" id="59052922"/>
<reference evidence="2" key="1">
    <citation type="submission" date="2014-09" db="EMBL/GenBank/DDBJ databases">
        <authorList>
            <person name="Sharma Rahul"/>
            <person name="Thines Marco"/>
        </authorList>
    </citation>
    <scope>NUCLEOTIDE SEQUENCE [LARGE SCALE GENOMIC DNA]</scope>
</reference>
<dbReference type="EMBL" id="CCYD01000291">
    <property type="protein sequence ID" value="CEG38044.1"/>
    <property type="molecule type" value="Genomic_DNA"/>
</dbReference>
<dbReference type="AlphaFoldDB" id="A0A0P1ABB9"/>
<sequence>MHSEVFQATEACIVFHVVYTWKHHEVQIGHAKINLPQKSISDNVLITVTSLQTVARDLTMIS</sequence>
<name>A0A0P1ABB9_PLAHL</name>
<evidence type="ECO:0000313" key="2">
    <source>
        <dbReference type="Proteomes" id="UP000054928"/>
    </source>
</evidence>